<keyword evidence="1 4" id="KW-0689">Ribosomal protein</keyword>
<protein>
    <submittedName>
        <fullName evidence="4">40s ribosomal protein s24e</fullName>
    </submittedName>
</protein>
<evidence type="ECO:0000256" key="1">
    <source>
        <dbReference type="ARBA" id="ARBA00022980"/>
    </source>
</evidence>
<dbReference type="HAMAP" id="MF_00545">
    <property type="entry name" value="Ribosomal_eS24"/>
    <property type="match status" value="1"/>
</dbReference>
<dbReference type="Pfam" id="PF01282">
    <property type="entry name" value="Ribosomal_S24e"/>
    <property type="match status" value="1"/>
</dbReference>
<organism evidence="4">
    <name type="scientific">Pfiesteria piscicida</name>
    <name type="common">Phantom dinoflagellate</name>
    <dbReference type="NCBI Taxonomy" id="71001"/>
    <lineage>
        <taxon>Eukaryota</taxon>
        <taxon>Sar</taxon>
        <taxon>Alveolata</taxon>
        <taxon>Dinophyceae</taxon>
        <taxon>Peridiniales</taxon>
        <taxon>Pfiesteriaceae</taxon>
        <taxon>Pfiesteria</taxon>
    </lineage>
</organism>
<dbReference type="SUPFAM" id="SSF54189">
    <property type="entry name" value="Ribosomal proteins S24e, L23 and L15e"/>
    <property type="match status" value="1"/>
</dbReference>
<feature type="region of interest" description="Disordered" evidence="3">
    <location>
        <begin position="116"/>
        <end position="146"/>
    </location>
</feature>
<dbReference type="InterPro" id="IPR001976">
    <property type="entry name" value="Ribosomal_eS24"/>
</dbReference>
<name>E8Z6N7_PFIPI</name>
<dbReference type="PANTHER" id="PTHR10496">
    <property type="entry name" value="40S RIBOSOMAL PROTEIN S24"/>
    <property type="match status" value="1"/>
</dbReference>
<proteinExistence type="evidence at transcript level"/>
<sequence>MSSFCTLLLPGMPVKRKAEFTVRTQQFKTNQLLNRKQFMVVVDHPNWNGTVPNAKVAEQLAKLYKVADQKQVVVFEMKTQFGGGQTRGFGLVYDDVASMKRYEPNYRLNRMGMGLKRKVARKSQKERKNRCKKDRGASKGKAKTKK</sequence>
<dbReference type="InterPro" id="IPR012678">
    <property type="entry name" value="Ribosomal_uL23/eL15/eS24_sf"/>
</dbReference>
<dbReference type="InterPro" id="IPR053709">
    <property type="entry name" value="eRP_eS24_sf"/>
</dbReference>
<evidence type="ECO:0000313" key="4">
    <source>
        <dbReference type="EMBL" id="ACU45117.1"/>
    </source>
</evidence>
<dbReference type="GO" id="GO:0003735">
    <property type="term" value="F:structural constituent of ribosome"/>
    <property type="evidence" value="ECO:0007669"/>
    <property type="project" value="InterPro"/>
</dbReference>
<dbReference type="GO" id="GO:0006412">
    <property type="term" value="P:translation"/>
    <property type="evidence" value="ECO:0007669"/>
    <property type="project" value="InterPro"/>
</dbReference>
<keyword evidence="2" id="KW-0687">Ribonucleoprotein</keyword>
<dbReference type="GO" id="GO:0005840">
    <property type="term" value="C:ribosome"/>
    <property type="evidence" value="ECO:0007669"/>
    <property type="project" value="UniProtKB-KW"/>
</dbReference>
<dbReference type="EMBL" id="FJ600069">
    <property type="protein sequence ID" value="ACU45117.1"/>
    <property type="molecule type" value="mRNA"/>
</dbReference>
<dbReference type="GO" id="GO:1990904">
    <property type="term" value="C:ribonucleoprotein complex"/>
    <property type="evidence" value="ECO:0007669"/>
    <property type="project" value="UniProtKB-KW"/>
</dbReference>
<accession>E8Z6N7</accession>
<dbReference type="AlphaFoldDB" id="E8Z6N7"/>
<evidence type="ECO:0000256" key="2">
    <source>
        <dbReference type="ARBA" id="ARBA00023274"/>
    </source>
</evidence>
<evidence type="ECO:0000256" key="3">
    <source>
        <dbReference type="SAM" id="MobiDB-lite"/>
    </source>
</evidence>
<reference evidence="4" key="1">
    <citation type="submission" date="2008-12" db="EMBL/GenBank/DDBJ databases">
        <authorList>
            <person name="Zhang H."/>
            <person name="Lin S."/>
        </authorList>
    </citation>
    <scope>NUCLEOTIDE SEQUENCE</scope>
    <source>
        <strain evidence="4">CCMP1831</strain>
    </source>
</reference>
<reference evidence="4" key="2">
    <citation type="book" date="2010" name="PROCEEDINGS OF 13TH INTERNATIONAL CONFERENCE ON HARMFUL ALGAE" publisher="International Society For The Study of Harmful Algae" city="Hong Kong, China">
        <title>Dinoflagellate meta-transcriptomics enabled by spliced leader.</title>
        <editorList>
            <person name="Unknown A."/>
        </editorList>
        <authorList>
            <person name="Lin S."/>
            <person name="Zhang H."/>
        </authorList>
    </citation>
    <scope>NUCLEOTIDE SEQUENCE</scope>
    <source>
        <strain evidence="4">CCMP1831</strain>
    </source>
</reference>
<dbReference type="Gene3D" id="3.30.70.3370">
    <property type="match status" value="1"/>
</dbReference>